<feature type="region of interest" description="Disordered" evidence="1">
    <location>
        <begin position="181"/>
        <end position="206"/>
    </location>
</feature>
<proteinExistence type="predicted"/>
<dbReference type="Proteomes" id="UP000314294">
    <property type="component" value="Unassembled WGS sequence"/>
</dbReference>
<dbReference type="EMBL" id="SRLO01008760">
    <property type="protein sequence ID" value="TNN27174.1"/>
    <property type="molecule type" value="Genomic_DNA"/>
</dbReference>
<name>A0A4Z2EFC0_9TELE</name>
<feature type="region of interest" description="Disordered" evidence="1">
    <location>
        <begin position="1"/>
        <end position="32"/>
    </location>
</feature>
<comment type="caution">
    <text evidence="2">The sequence shown here is derived from an EMBL/GenBank/DDBJ whole genome shotgun (WGS) entry which is preliminary data.</text>
</comment>
<feature type="region of interest" description="Disordered" evidence="1">
    <location>
        <begin position="51"/>
        <end position="74"/>
    </location>
</feature>
<feature type="region of interest" description="Disordered" evidence="1">
    <location>
        <begin position="141"/>
        <end position="162"/>
    </location>
</feature>
<evidence type="ECO:0000313" key="3">
    <source>
        <dbReference type="Proteomes" id="UP000314294"/>
    </source>
</evidence>
<gene>
    <name evidence="2" type="ORF">EYF80_062682</name>
</gene>
<keyword evidence="3" id="KW-1185">Reference proteome</keyword>
<dbReference type="AlphaFoldDB" id="A0A4Z2EFC0"/>
<accession>A0A4Z2EFC0</accession>
<sequence>MVATRSISFSRSSSKTDWWNSSRGVPWRSRKGSADWRVGSRMPFSICRHAAQRSGCAPDPTRRTSPAPHASPQYVDALRTSPSDRQLNAPQVSGMPPGVTWNWSMAFSGSVQLVSVSFRSSPLEMPSSGSPANMLLCGGDQGPTRGSESEEVRRHNTTTQRAPCGGEDFRCCNCENSPPETTTAGYVPRYGPPRLQTVNPRELPVL</sequence>
<feature type="compositionally biased region" description="Low complexity" evidence="1">
    <location>
        <begin position="1"/>
        <end position="13"/>
    </location>
</feature>
<organism evidence="2 3">
    <name type="scientific">Liparis tanakae</name>
    <name type="common">Tanaka's snailfish</name>
    <dbReference type="NCBI Taxonomy" id="230148"/>
    <lineage>
        <taxon>Eukaryota</taxon>
        <taxon>Metazoa</taxon>
        <taxon>Chordata</taxon>
        <taxon>Craniata</taxon>
        <taxon>Vertebrata</taxon>
        <taxon>Euteleostomi</taxon>
        <taxon>Actinopterygii</taxon>
        <taxon>Neopterygii</taxon>
        <taxon>Teleostei</taxon>
        <taxon>Neoteleostei</taxon>
        <taxon>Acanthomorphata</taxon>
        <taxon>Eupercaria</taxon>
        <taxon>Perciformes</taxon>
        <taxon>Cottioidei</taxon>
        <taxon>Cottales</taxon>
        <taxon>Liparidae</taxon>
        <taxon>Liparis</taxon>
    </lineage>
</organism>
<evidence type="ECO:0000313" key="2">
    <source>
        <dbReference type="EMBL" id="TNN27174.1"/>
    </source>
</evidence>
<protein>
    <submittedName>
        <fullName evidence="2">Uncharacterized protein</fullName>
    </submittedName>
</protein>
<evidence type="ECO:0000256" key="1">
    <source>
        <dbReference type="SAM" id="MobiDB-lite"/>
    </source>
</evidence>
<reference evidence="2 3" key="1">
    <citation type="submission" date="2019-03" db="EMBL/GenBank/DDBJ databases">
        <title>First draft genome of Liparis tanakae, snailfish: a comprehensive survey of snailfish specific genes.</title>
        <authorList>
            <person name="Kim W."/>
            <person name="Song I."/>
            <person name="Jeong J.-H."/>
            <person name="Kim D."/>
            <person name="Kim S."/>
            <person name="Ryu S."/>
            <person name="Song J.Y."/>
            <person name="Lee S.K."/>
        </authorList>
    </citation>
    <scope>NUCLEOTIDE SEQUENCE [LARGE SCALE GENOMIC DNA]</scope>
    <source>
        <tissue evidence="2">Muscle</tissue>
    </source>
</reference>